<dbReference type="Gene3D" id="3.40.50.720">
    <property type="entry name" value="NAD(P)-binding Rossmann-like Domain"/>
    <property type="match status" value="1"/>
</dbReference>
<dbReference type="GO" id="GO:0016616">
    <property type="term" value="F:oxidoreductase activity, acting on the CH-OH group of donors, NAD or NADP as acceptor"/>
    <property type="evidence" value="ECO:0007669"/>
    <property type="project" value="TreeGrafter"/>
</dbReference>
<dbReference type="PANTHER" id="PTHR44229:SF4">
    <property type="entry name" value="15-HYDROXYPROSTAGLANDIN DEHYDROGENASE [NAD(+)]"/>
    <property type="match status" value="1"/>
</dbReference>
<evidence type="ECO:0000313" key="4">
    <source>
        <dbReference type="EMBL" id="PSK58768.1"/>
    </source>
</evidence>
<dbReference type="AlphaFoldDB" id="A0A2P8AE88"/>
<comment type="similarity">
    <text evidence="1">Belongs to the short-chain dehydrogenases/reductases (SDR) family.</text>
</comment>
<gene>
    <name evidence="4" type="ORF">B9Z65_6783</name>
</gene>
<evidence type="ECO:0000256" key="3">
    <source>
        <dbReference type="ARBA" id="ARBA00023002"/>
    </source>
</evidence>
<evidence type="ECO:0000256" key="2">
    <source>
        <dbReference type="ARBA" id="ARBA00022857"/>
    </source>
</evidence>
<dbReference type="GO" id="GO:0005737">
    <property type="term" value="C:cytoplasm"/>
    <property type="evidence" value="ECO:0007669"/>
    <property type="project" value="TreeGrafter"/>
</dbReference>
<dbReference type="PANTHER" id="PTHR44229">
    <property type="entry name" value="15-HYDROXYPROSTAGLANDIN DEHYDROGENASE [NAD(+)]"/>
    <property type="match status" value="1"/>
</dbReference>
<dbReference type="PROSITE" id="PS00061">
    <property type="entry name" value="ADH_SHORT"/>
    <property type="match status" value="1"/>
</dbReference>
<organism evidence="4 5">
    <name type="scientific">Elsinoe australis</name>
    <dbReference type="NCBI Taxonomy" id="40998"/>
    <lineage>
        <taxon>Eukaryota</taxon>
        <taxon>Fungi</taxon>
        <taxon>Dikarya</taxon>
        <taxon>Ascomycota</taxon>
        <taxon>Pezizomycotina</taxon>
        <taxon>Dothideomycetes</taxon>
        <taxon>Dothideomycetidae</taxon>
        <taxon>Myriangiales</taxon>
        <taxon>Elsinoaceae</taxon>
        <taxon>Elsinoe</taxon>
    </lineage>
</organism>
<dbReference type="STRING" id="40998.A0A2P8AE88"/>
<dbReference type="OrthoDB" id="5371740at2759"/>
<dbReference type="EMBL" id="NHZQ01000016">
    <property type="protein sequence ID" value="PSK58768.1"/>
    <property type="molecule type" value="Genomic_DNA"/>
</dbReference>
<keyword evidence="2" id="KW-0521">NADP</keyword>
<protein>
    <recommendedName>
        <fullName evidence="6">NAD(P)-binding protein</fullName>
    </recommendedName>
</protein>
<proteinExistence type="inferred from homology"/>
<dbReference type="InterPro" id="IPR002347">
    <property type="entry name" value="SDR_fam"/>
</dbReference>
<name>A0A2P8AE88_9PEZI</name>
<dbReference type="PRINTS" id="PR00081">
    <property type="entry name" value="GDHRDH"/>
</dbReference>
<accession>A0A2P8AE88</accession>
<dbReference type="InterPro" id="IPR020904">
    <property type="entry name" value="Sc_DH/Rdtase_CS"/>
</dbReference>
<keyword evidence="5" id="KW-1185">Reference proteome</keyword>
<dbReference type="Proteomes" id="UP000243723">
    <property type="component" value="Unassembled WGS sequence"/>
</dbReference>
<evidence type="ECO:0008006" key="6">
    <source>
        <dbReference type="Google" id="ProtNLM"/>
    </source>
</evidence>
<dbReference type="SUPFAM" id="SSF51735">
    <property type="entry name" value="NAD(P)-binding Rossmann-fold domains"/>
    <property type="match status" value="1"/>
</dbReference>
<keyword evidence="3" id="KW-0560">Oxidoreductase</keyword>
<evidence type="ECO:0000313" key="5">
    <source>
        <dbReference type="Proteomes" id="UP000243723"/>
    </source>
</evidence>
<dbReference type="InterPro" id="IPR036291">
    <property type="entry name" value="NAD(P)-bd_dom_sf"/>
</dbReference>
<dbReference type="Pfam" id="PF00106">
    <property type="entry name" value="adh_short"/>
    <property type="match status" value="1"/>
</dbReference>
<comment type="caution">
    <text evidence="4">The sequence shown here is derived from an EMBL/GenBank/DDBJ whole genome shotgun (WGS) entry which is preliminary data.</text>
</comment>
<reference evidence="4 5" key="1">
    <citation type="submission" date="2017-05" db="EMBL/GenBank/DDBJ databases">
        <title>Draft genome sequence of Elsinoe australis.</title>
        <authorList>
            <person name="Cheng Q."/>
        </authorList>
    </citation>
    <scope>NUCLEOTIDE SEQUENCE [LARGE SCALE GENOMIC DNA]</scope>
    <source>
        <strain evidence="4 5">NL1</strain>
    </source>
</reference>
<evidence type="ECO:0000256" key="1">
    <source>
        <dbReference type="ARBA" id="ARBA00006484"/>
    </source>
</evidence>
<sequence length="314" mass="33609">MVWRATPIDFGKDIDPGTLNGKSVLITGGTEGIGYDIARGAARHGAYVTITARNKERGLRRQNELVSDGLKAQFVEADVSDWNSQLGAFKAAVAFSPTARLDVVIVNAGLYGSAPFADLLNATDTEDPAPPSTAVLDVNLKGAYYTTALALHFFKRTSRPNDSAKKQLLFIGSIAGYLTQSLLTDYAASKYGVRAIWKSLRFQDEALGFGFRTNLVAPGFIDTPLVTPQMTQELQKMGCPIGTVDEVTAAVVRLLADESIDGRAVAVAKGAIWDLEDDLAGGDAAKTLHNPEALYKLGGPAGKLIVSYNDYFDD</sequence>